<organism evidence="2 3">
    <name type="scientific">Williamsoniiplasma luminosum</name>
    <dbReference type="NCBI Taxonomy" id="214888"/>
    <lineage>
        <taxon>Bacteria</taxon>
        <taxon>Bacillati</taxon>
        <taxon>Mycoplasmatota</taxon>
        <taxon>Mollicutes</taxon>
        <taxon>Entomoplasmatales</taxon>
        <taxon>Williamsoniiplasma</taxon>
    </lineage>
</organism>
<dbReference type="Proteomes" id="UP000239250">
    <property type="component" value="Chromosome"/>
</dbReference>
<feature type="transmembrane region" description="Helical" evidence="1">
    <location>
        <begin position="6"/>
        <end position="24"/>
    </location>
</feature>
<evidence type="ECO:0000256" key="1">
    <source>
        <dbReference type="SAM" id="Phobius"/>
    </source>
</evidence>
<keyword evidence="1" id="KW-0812">Transmembrane</keyword>
<reference evidence="3" key="1">
    <citation type="submission" date="2018-02" db="EMBL/GenBank/DDBJ databases">
        <title>Firefly genomes illuminate parallel origins of bioluminescence in beetles.</title>
        <authorList>
            <person name="Fallon T.R."/>
            <person name="Lower S.E.S."/>
            <person name="Behringer M."/>
            <person name="Weng J.-K."/>
        </authorList>
    </citation>
    <scope>NUCLEOTIDE SEQUENCE [LARGE SCALE GENOMIC DNA]</scope>
</reference>
<feature type="transmembrane region" description="Helical" evidence="1">
    <location>
        <begin position="36"/>
        <end position="54"/>
    </location>
</feature>
<evidence type="ECO:0000313" key="3">
    <source>
        <dbReference type="Proteomes" id="UP000239250"/>
    </source>
</evidence>
<keyword evidence="1" id="KW-1133">Transmembrane helix</keyword>
<dbReference type="RefSeq" id="WP_303662408.1">
    <property type="nucleotide sequence ID" value="NZ_CP027019.1"/>
</dbReference>
<evidence type="ECO:0008006" key="4">
    <source>
        <dbReference type="Google" id="ProtNLM"/>
    </source>
</evidence>
<evidence type="ECO:0000313" key="2">
    <source>
        <dbReference type="EMBL" id="AVP49061.1"/>
    </source>
</evidence>
<name>A0A2S0NJ78_9MOLU</name>
<accession>A0A2S0NJ78</accession>
<gene>
    <name evidence="2" type="ORF">C5T88_00475</name>
</gene>
<feature type="transmembrane region" description="Helical" evidence="1">
    <location>
        <begin position="215"/>
        <end position="237"/>
    </location>
</feature>
<feature type="transmembrane region" description="Helical" evidence="1">
    <location>
        <begin position="118"/>
        <end position="140"/>
    </location>
</feature>
<dbReference type="EMBL" id="CP027019">
    <property type="protein sequence ID" value="AVP49061.1"/>
    <property type="molecule type" value="Genomic_DNA"/>
</dbReference>
<feature type="transmembrane region" description="Helical" evidence="1">
    <location>
        <begin position="60"/>
        <end position="79"/>
    </location>
</feature>
<dbReference type="Pfam" id="PF14808">
    <property type="entry name" value="TMEM164"/>
    <property type="match status" value="1"/>
</dbReference>
<protein>
    <recommendedName>
        <fullName evidence="4">TIGR02206 family membrane protein</fullName>
    </recommendedName>
</protein>
<dbReference type="AlphaFoldDB" id="A0A2S0NJ78"/>
<feature type="transmembrane region" description="Helical" evidence="1">
    <location>
        <begin position="86"/>
        <end position="106"/>
    </location>
</feature>
<keyword evidence="1" id="KW-0472">Membrane</keyword>
<proteinExistence type="predicted"/>
<sequence length="282" mass="32856">MNHIAEYIVGVIASILIISTLFIFRKFWAKTAKTYWVRVILAGWMLGNQIFITIFQNITWDWELCHILAWSSIVLMLLPTKIQIDLFMPLVMIGPVLAIAGGIVGTAKDFGFDHYRYYNYYFGHLGILFSYLYIYLYDFTGARLTWKSMKRSAIFALLLLTFVMVWNMSHLPADSDPLKPVPPGKIPSEYWGENYIYKYIIYNLGLGKLSLLNQYFVLIFGFGPIIMVIGWTLMFFARPIYENRGEQKLKFNLCEDILGIKTTFTKENCKQIWVNFKSKIKS</sequence>
<feature type="transmembrane region" description="Helical" evidence="1">
    <location>
        <begin position="152"/>
        <end position="169"/>
    </location>
</feature>